<reference evidence="3" key="1">
    <citation type="submission" date="2019-10" db="EMBL/GenBank/DDBJ databases">
        <title>Lacipirellula parvula gen. nov., sp. nov., representing a lineage of planctomycetes widespread in freshwater anoxic habitats, and description of the family Lacipirellulaceae.</title>
        <authorList>
            <person name="Dedysh S.N."/>
            <person name="Kulichevskaya I.S."/>
            <person name="Beletsky A.V."/>
            <person name="Rakitin A.L."/>
            <person name="Mardanov A.V."/>
            <person name="Ivanova A.A."/>
            <person name="Saltykova V.X."/>
            <person name="Rijpstra W.I.C."/>
            <person name="Sinninghe Damste J.S."/>
            <person name="Ravin N.V."/>
        </authorList>
    </citation>
    <scope>NUCLEOTIDE SEQUENCE [LARGE SCALE GENOMIC DNA]</scope>
    <source>
        <strain evidence="3">PX69</strain>
    </source>
</reference>
<evidence type="ECO:0000313" key="2">
    <source>
        <dbReference type="EMBL" id="BBO35078.1"/>
    </source>
</evidence>
<dbReference type="EMBL" id="AP021861">
    <property type="protein sequence ID" value="BBO35078.1"/>
    <property type="molecule type" value="Genomic_DNA"/>
</dbReference>
<dbReference type="Proteomes" id="UP000326837">
    <property type="component" value="Chromosome"/>
</dbReference>
<proteinExistence type="predicted"/>
<name>A0A5K7XF03_9BACT</name>
<dbReference type="KEGG" id="lpav:PLANPX_4690"/>
<feature type="compositionally biased region" description="Low complexity" evidence="1">
    <location>
        <begin position="16"/>
        <end position="29"/>
    </location>
</feature>
<evidence type="ECO:0000313" key="3">
    <source>
        <dbReference type="Proteomes" id="UP000326837"/>
    </source>
</evidence>
<organism evidence="2 3">
    <name type="scientific">Lacipirellula parvula</name>
    <dbReference type="NCBI Taxonomy" id="2650471"/>
    <lineage>
        <taxon>Bacteria</taxon>
        <taxon>Pseudomonadati</taxon>
        <taxon>Planctomycetota</taxon>
        <taxon>Planctomycetia</taxon>
        <taxon>Pirellulales</taxon>
        <taxon>Lacipirellulaceae</taxon>
        <taxon>Lacipirellula</taxon>
    </lineage>
</organism>
<sequence length="61" mass="6305">MIVEPAGGEGLGAWFRGSRGSTSRRSGGSNAEWGMRNGVIGHLAAPFPIQHSPFVSAPAAR</sequence>
<dbReference type="AlphaFoldDB" id="A0A5K7XF03"/>
<accession>A0A5K7XF03</accession>
<keyword evidence="3" id="KW-1185">Reference proteome</keyword>
<evidence type="ECO:0000256" key="1">
    <source>
        <dbReference type="SAM" id="MobiDB-lite"/>
    </source>
</evidence>
<feature type="region of interest" description="Disordered" evidence="1">
    <location>
        <begin position="1"/>
        <end position="31"/>
    </location>
</feature>
<protein>
    <submittedName>
        <fullName evidence="2">Uncharacterized protein</fullName>
    </submittedName>
</protein>
<gene>
    <name evidence="2" type="ORF">PLANPX_4690</name>
</gene>